<dbReference type="Proteomes" id="UP001157161">
    <property type="component" value="Unassembled WGS sequence"/>
</dbReference>
<accession>A0AA37UP32</accession>
<organism evidence="2 3">
    <name type="scientific">Litorihabitans aurantiacus</name>
    <dbReference type="NCBI Taxonomy" id="1930061"/>
    <lineage>
        <taxon>Bacteria</taxon>
        <taxon>Bacillati</taxon>
        <taxon>Actinomycetota</taxon>
        <taxon>Actinomycetes</taxon>
        <taxon>Micrococcales</taxon>
        <taxon>Beutenbergiaceae</taxon>
        <taxon>Litorihabitans</taxon>
    </lineage>
</organism>
<dbReference type="Pfam" id="PF13580">
    <property type="entry name" value="SIS_2"/>
    <property type="match status" value="1"/>
</dbReference>
<evidence type="ECO:0000259" key="1">
    <source>
        <dbReference type="Pfam" id="PF13580"/>
    </source>
</evidence>
<evidence type="ECO:0000313" key="3">
    <source>
        <dbReference type="Proteomes" id="UP001157161"/>
    </source>
</evidence>
<dbReference type="InterPro" id="IPR001347">
    <property type="entry name" value="SIS_dom"/>
</dbReference>
<dbReference type="AlphaFoldDB" id="A0AA37UP32"/>
<proteinExistence type="predicted"/>
<gene>
    <name evidence="2" type="ORF">GCM10025875_12110</name>
</gene>
<comment type="caution">
    <text evidence="2">The sequence shown here is derived from an EMBL/GenBank/DDBJ whole genome shotgun (WGS) entry which is preliminary data.</text>
</comment>
<name>A0AA37UP32_9MICO</name>
<dbReference type="GO" id="GO:0097367">
    <property type="term" value="F:carbohydrate derivative binding"/>
    <property type="evidence" value="ECO:0007669"/>
    <property type="project" value="InterPro"/>
</dbReference>
<dbReference type="Gene3D" id="3.40.50.10490">
    <property type="entry name" value="Glucose-6-phosphate isomerase like protein, domain 1"/>
    <property type="match status" value="1"/>
</dbReference>
<evidence type="ECO:0000313" key="2">
    <source>
        <dbReference type="EMBL" id="GMA31219.1"/>
    </source>
</evidence>
<dbReference type="RefSeq" id="WP_284250074.1">
    <property type="nucleotide sequence ID" value="NZ_BSUM01000001.1"/>
</dbReference>
<reference evidence="2" key="1">
    <citation type="journal article" date="2014" name="Int. J. Syst. Evol. Microbiol.">
        <title>Complete genome sequence of Corynebacterium casei LMG S-19264T (=DSM 44701T), isolated from a smear-ripened cheese.</title>
        <authorList>
            <consortium name="US DOE Joint Genome Institute (JGI-PGF)"/>
            <person name="Walter F."/>
            <person name="Albersmeier A."/>
            <person name="Kalinowski J."/>
            <person name="Ruckert C."/>
        </authorList>
    </citation>
    <scope>NUCLEOTIDE SEQUENCE</scope>
    <source>
        <strain evidence="2">NBRC 112290</strain>
    </source>
</reference>
<feature type="domain" description="SIS" evidence="1">
    <location>
        <begin position="11"/>
        <end position="54"/>
    </location>
</feature>
<reference evidence="2" key="2">
    <citation type="submission" date="2023-02" db="EMBL/GenBank/DDBJ databases">
        <authorList>
            <person name="Sun Q."/>
            <person name="Mori K."/>
        </authorList>
    </citation>
    <scope>NUCLEOTIDE SEQUENCE</scope>
    <source>
        <strain evidence="2">NBRC 112290</strain>
    </source>
</reference>
<dbReference type="EMBL" id="BSUM01000001">
    <property type="protein sequence ID" value="GMA31219.1"/>
    <property type="molecule type" value="Genomic_DNA"/>
</dbReference>
<dbReference type="GO" id="GO:1901135">
    <property type="term" value="P:carbohydrate derivative metabolic process"/>
    <property type="evidence" value="ECO:0007669"/>
    <property type="project" value="InterPro"/>
</dbReference>
<keyword evidence="3" id="KW-1185">Reference proteome</keyword>
<sequence length="69" mass="6996">MSGGAGAGARYLGAVTSLLERILEEEGDAVASAAELLRDQVLADRLVHVYGPGGTPTSPPRSCSSVRVG</sequence>
<protein>
    <recommendedName>
        <fullName evidence="1">SIS domain-containing protein</fullName>
    </recommendedName>
</protein>